<dbReference type="GO" id="GO:0005783">
    <property type="term" value="C:endoplasmic reticulum"/>
    <property type="evidence" value="ECO:0007669"/>
    <property type="project" value="UniProtKB-ARBA"/>
</dbReference>
<dbReference type="EMBL" id="JANAVB010013200">
    <property type="protein sequence ID" value="KAJ6835673.1"/>
    <property type="molecule type" value="Genomic_DNA"/>
</dbReference>
<evidence type="ECO:0000256" key="3">
    <source>
        <dbReference type="ARBA" id="ARBA00006483"/>
    </source>
</evidence>
<dbReference type="InterPro" id="IPR004895">
    <property type="entry name" value="Prenylated_rab_accept_PRA1"/>
</dbReference>
<reference evidence="8" key="2">
    <citation type="submission" date="2023-04" db="EMBL/GenBank/DDBJ databases">
        <authorList>
            <person name="Bruccoleri R.E."/>
            <person name="Oakeley E.J."/>
            <person name="Faust A.-M."/>
            <person name="Dessus-Babus S."/>
            <person name="Altorfer M."/>
            <person name="Burckhardt D."/>
            <person name="Oertli M."/>
            <person name="Naumann U."/>
            <person name="Petersen F."/>
            <person name="Wong J."/>
        </authorList>
    </citation>
    <scope>NUCLEOTIDE SEQUENCE</scope>
    <source>
        <strain evidence="8">GSM-AAB239-AS_SAM_17_03QT</strain>
        <tissue evidence="8">Leaf</tissue>
    </source>
</reference>
<evidence type="ECO:0000256" key="2">
    <source>
        <dbReference type="ARBA" id="ARBA00004141"/>
    </source>
</evidence>
<comment type="caution">
    <text evidence="8">The sequence shown here is derived from an EMBL/GenBank/DDBJ whole genome shotgun (WGS) entry which is preliminary data.</text>
</comment>
<name>A0AAX6H4E1_IRIPA</name>
<evidence type="ECO:0000256" key="6">
    <source>
        <dbReference type="ARBA" id="ARBA00023136"/>
    </source>
</evidence>
<dbReference type="PANTHER" id="PTHR19317:SF0">
    <property type="entry name" value="PRENYLATED RAB ACCEPTOR PROTEIN 1"/>
    <property type="match status" value="1"/>
</dbReference>
<evidence type="ECO:0000313" key="9">
    <source>
        <dbReference type="Proteomes" id="UP001140949"/>
    </source>
</evidence>
<dbReference type="PANTHER" id="PTHR19317">
    <property type="entry name" value="PRENYLATED RAB ACCEPTOR 1-RELATED"/>
    <property type="match status" value="1"/>
</dbReference>
<evidence type="ECO:0000256" key="5">
    <source>
        <dbReference type="ARBA" id="ARBA00022989"/>
    </source>
</evidence>
<feature type="transmembrane region" description="Helical" evidence="7">
    <location>
        <begin position="108"/>
        <end position="124"/>
    </location>
</feature>
<dbReference type="Proteomes" id="UP001140949">
    <property type="component" value="Unassembled WGS sequence"/>
</dbReference>
<comment type="subcellular location">
    <subcellularLocation>
        <location evidence="2 7">Membrane</location>
        <topology evidence="2 7">Multi-pass membrane protein</topology>
    </subcellularLocation>
</comment>
<evidence type="ECO:0000256" key="7">
    <source>
        <dbReference type="RuleBase" id="RU363107"/>
    </source>
</evidence>
<proteinExistence type="inferred from homology"/>
<dbReference type="GO" id="GO:0016192">
    <property type="term" value="P:vesicle-mediated transport"/>
    <property type="evidence" value="ECO:0007669"/>
    <property type="project" value="TreeGrafter"/>
</dbReference>
<evidence type="ECO:0000256" key="1">
    <source>
        <dbReference type="ARBA" id="ARBA00002501"/>
    </source>
</evidence>
<keyword evidence="8" id="KW-0675">Receptor</keyword>
<keyword evidence="9" id="KW-1185">Reference proteome</keyword>
<protein>
    <recommendedName>
        <fullName evidence="7">PRA1 family protein</fullName>
    </recommendedName>
</protein>
<feature type="transmembrane region" description="Helical" evidence="7">
    <location>
        <begin position="144"/>
        <end position="175"/>
    </location>
</feature>
<keyword evidence="4 7" id="KW-0812">Transmembrane</keyword>
<comment type="similarity">
    <text evidence="3 7">Belongs to the PRA1 family.</text>
</comment>
<dbReference type="GO" id="GO:0005794">
    <property type="term" value="C:Golgi apparatus"/>
    <property type="evidence" value="ECO:0007669"/>
    <property type="project" value="TreeGrafter"/>
</dbReference>
<organism evidence="8 9">
    <name type="scientific">Iris pallida</name>
    <name type="common">Sweet iris</name>
    <dbReference type="NCBI Taxonomy" id="29817"/>
    <lineage>
        <taxon>Eukaryota</taxon>
        <taxon>Viridiplantae</taxon>
        <taxon>Streptophyta</taxon>
        <taxon>Embryophyta</taxon>
        <taxon>Tracheophyta</taxon>
        <taxon>Spermatophyta</taxon>
        <taxon>Magnoliopsida</taxon>
        <taxon>Liliopsida</taxon>
        <taxon>Asparagales</taxon>
        <taxon>Iridaceae</taxon>
        <taxon>Iridoideae</taxon>
        <taxon>Irideae</taxon>
        <taxon>Iris</taxon>
    </lineage>
</organism>
<sequence length="216" mass="22895">MASSSPSPHAPPILPISSTTTDSAASAAGASPAALRFFASRLTSLLRRSLSHSRPWQELLDRTAFSRPDSLSLALSRIRSNVSYFRTNYAILLTLTLAISLLSHPFSLFVILSLLGLWCSLYLFRPSDPPLVLLGRQFSERETLAGLVLVSVLTVFLTSVMSLLVSAAIVGAGIVCVHGAFRVPEDLFLDEQEPAGPGAGLLSFLGGASAGSVVRV</sequence>
<keyword evidence="5 7" id="KW-1133">Transmembrane helix</keyword>
<comment type="function">
    <text evidence="1 7">May be involved in both secretory and endocytic intracellular trafficking in the endosomal/prevacuolar compartments.</text>
</comment>
<dbReference type="GO" id="GO:0016020">
    <property type="term" value="C:membrane"/>
    <property type="evidence" value="ECO:0007669"/>
    <property type="project" value="UniProtKB-SubCell"/>
</dbReference>
<reference evidence="8" key="1">
    <citation type="journal article" date="2023" name="GigaByte">
        <title>Genome assembly of the bearded iris, Iris pallida Lam.</title>
        <authorList>
            <person name="Bruccoleri R.E."/>
            <person name="Oakeley E.J."/>
            <person name="Faust A.M.E."/>
            <person name="Altorfer M."/>
            <person name="Dessus-Babus S."/>
            <person name="Burckhardt D."/>
            <person name="Oertli M."/>
            <person name="Naumann U."/>
            <person name="Petersen F."/>
            <person name="Wong J."/>
        </authorList>
    </citation>
    <scope>NUCLEOTIDE SEQUENCE</scope>
    <source>
        <strain evidence="8">GSM-AAB239-AS_SAM_17_03QT</strain>
    </source>
</reference>
<keyword evidence="7" id="KW-0813">Transport</keyword>
<keyword evidence="6 7" id="KW-0472">Membrane</keyword>
<feature type="transmembrane region" description="Helical" evidence="7">
    <location>
        <begin position="195"/>
        <end position="214"/>
    </location>
</feature>
<accession>A0AAX6H4E1</accession>
<evidence type="ECO:0000256" key="4">
    <source>
        <dbReference type="ARBA" id="ARBA00022692"/>
    </source>
</evidence>
<gene>
    <name evidence="8" type="ORF">M6B38_330565</name>
</gene>
<dbReference type="Pfam" id="PF03208">
    <property type="entry name" value="PRA1"/>
    <property type="match status" value="1"/>
</dbReference>
<dbReference type="AlphaFoldDB" id="A0AAX6H4E1"/>
<evidence type="ECO:0000313" key="8">
    <source>
        <dbReference type="EMBL" id="KAJ6835673.1"/>
    </source>
</evidence>